<dbReference type="Proteomes" id="UP000177480">
    <property type="component" value="Unassembled WGS sequence"/>
</dbReference>
<feature type="transmembrane region" description="Helical" evidence="8">
    <location>
        <begin position="103"/>
        <end position="120"/>
    </location>
</feature>
<evidence type="ECO:0000256" key="8">
    <source>
        <dbReference type="SAM" id="Phobius"/>
    </source>
</evidence>
<feature type="transmembrane region" description="Helical" evidence="8">
    <location>
        <begin position="297"/>
        <end position="315"/>
    </location>
</feature>
<evidence type="ECO:0000313" key="10">
    <source>
        <dbReference type="EMBL" id="OGZ43167.1"/>
    </source>
</evidence>
<name>A0A1G2FZ99_9BACT</name>
<keyword evidence="7 8" id="KW-0472">Membrane</keyword>
<comment type="caution">
    <text evidence="10">The sequence shown here is derived from an EMBL/GenBank/DDBJ whole genome shotgun (WGS) entry which is preliminary data.</text>
</comment>
<keyword evidence="3" id="KW-0328">Glycosyltransferase</keyword>
<evidence type="ECO:0000256" key="3">
    <source>
        <dbReference type="ARBA" id="ARBA00022676"/>
    </source>
</evidence>
<dbReference type="InterPro" id="IPR050297">
    <property type="entry name" value="LipidA_mod_glycosyltrf_83"/>
</dbReference>
<feature type="transmembrane region" description="Helical" evidence="8">
    <location>
        <begin position="259"/>
        <end position="285"/>
    </location>
</feature>
<dbReference type="InterPro" id="IPR038731">
    <property type="entry name" value="RgtA/B/C-like"/>
</dbReference>
<keyword evidence="2" id="KW-1003">Cell membrane</keyword>
<feature type="domain" description="Glycosyltransferase RgtA/B/C/D-like" evidence="9">
    <location>
        <begin position="81"/>
        <end position="226"/>
    </location>
</feature>
<dbReference type="GO" id="GO:0009103">
    <property type="term" value="P:lipopolysaccharide biosynthetic process"/>
    <property type="evidence" value="ECO:0007669"/>
    <property type="project" value="UniProtKB-ARBA"/>
</dbReference>
<reference evidence="10 11" key="1">
    <citation type="journal article" date="2016" name="Nat. Commun.">
        <title>Thousands of microbial genomes shed light on interconnected biogeochemical processes in an aquifer system.</title>
        <authorList>
            <person name="Anantharaman K."/>
            <person name="Brown C.T."/>
            <person name="Hug L.A."/>
            <person name="Sharon I."/>
            <person name="Castelle C.J."/>
            <person name="Probst A.J."/>
            <person name="Thomas B.C."/>
            <person name="Singh A."/>
            <person name="Wilkins M.J."/>
            <person name="Karaoz U."/>
            <person name="Brodie E.L."/>
            <person name="Williams K.H."/>
            <person name="Hubbard S.S."/>
            <person name="Banfield J.F."/>
        </authorList>
    </citation>
    <scope>NUCLEOTIDE SEQUENCE [LARGE SCALE GENOMIC DNA]</scope>
</reference>
<protein>
    <recommendedName>
        <fullName evidence="9">Glycosyltransferase RgtA/B/C/D-like domain-containing protein</fullName>
    </recommendedName>
</protein>
<feature type="transmembrane region" description="Helical" evidence="8">
    <location>
        <begin position="321"/>
        <end position="341"/>
    </location>
</feature>
<dbReference type="STRING" id="1802114.A2719_00505"/>
<proteinExistence type="predicted"/>
<feature type="transmembrane region" description="Helical" evidence="8">
    <location>
        <begin position="12"/>
        <end position="31"/>
    </location>
</feature>
<dbReference type="EMBL" id="MHNK01000019">
    <property type="protein sequence ID" value="OGZ43167.1"/>
    <property type="molecule type" value="Genomic_DNA"/>
</dbReference>
<keyword evidence="6 8" id="KW-1133">Transmembrane helix</keyword>
<accession>A0A1G2FZ99</accession>
<feature type="transmembrane region" description="Helical" evidence="8">
    <location>
        <begin position="126"/>
        <end position="144"/>
    </location>
</feature>
<evidence type="ECO:0000259" key="9">
    <source>
        <dbReference type="Pfam" id="PF13231"/>
    </source>
</evidence>
<keyword evidence="4" id="KW-0808">Transferase</keyword>
<feature type="transmembrane region" description="Helical" evidence="8">
    <location>
        <begin position="187"/>
        <end position="203"/>
    </location>
</feature>
<dbReference type="Pfam" id="PF13231">
    <property type="entry name" value="PMT_2"/>
    <property type="match status" value="1"/>
</dbReference>
<evidence type="ECO:0000256" key="4">
    <source>
        <dbReference type="ARBA" id="ARBA00022679"/>
    </source>
</evidence>
<evidence type="ECO:0000313" key="11">
    <source>
        <dbReference type="Proteomes" id="UP000177480"/>
    </source>
</evidence>
<evidence type="ECO:0000256" key="1">
    <source>
        <dbReference type="ARBA" id="ARBA00004651"/>
    </source>
</evidence>
<feature type="transmembrane region" description="Helical" evidence="8">
    <location>
        <begin position="151"/>
        <end position="167"/>
    </location>
</feature>
<dbReference type="GO" id="GO:0016763">
    <property type="term" value="F:pentosyltransferase activity"/>
    <property type="evidence" value="ECO:0007669"/>
    <property type="project" value="TreeGrafter"/>
</dbReference>
<dbReference type="PANTHER" id="PTHR33908:SF11">
    <property type="entry name" value="MEMBRANE PROTEIN"/>
    <property type="match status" value="1"/>
</dbReference>
<feature type="transmembrane region" description="Helical" evidence="8">
    <location>
        <begin position="210"/>
        <end position="229"/>
    </location>
</feature>
<feature type="transmembrane region" description="Helical" evidence="8">
    <location>
        <begin position="74"/>
        <end position="96"/>
    </location>
</feature>
<dbReference type="AlphaFoldDB" id="A0A1G2FZ99"/>
<evidence type="ECO:0000256" key="6">
    <source>
        <dbReference type="ARBA" id="ARBA00022989"/>
    </source>
</evidence>
<organism evidence="10 11">
    <name type="scientific">Candidatus Ryanbacteria bacterium RIFCSPHIGHO2_01_FULL_45_22</name>
    <dbReference type="NCBI Taxonomy" id="1802114"/>
    <lineage>
        <taxon>Bacteria</taxon>
        <taxon>Candidatus Ryaniibacteriota</taxon>
    </lineage>
</organism>
<gene>
    <name evidence="10" type="ORF">A2719_00505</name>
</gene>
<sequence length="488" mass="54834">MNISISEPMKDIFAVGSALLVLVCFAVWHPTGDFVSSPSYWVDEAVSVEKARNFLTYGVLDVAVAPGVLSGKPYATAAAGPLLTLPLAGFFSLFGIGIMQARLYMLLWLILLLCVSYFLVRNISGRRAALCAVLLLATFSPLYANGKTATGDIPGFVALLLALYYLYIRKWYLFSGMLLGIATTTKPSLYIPLIAVAIFEIVFSEHERRIHKAAVVVGGAALILVPWLISLPSHPLVQTSWEEVYVFFQNPFPSDATPVFGVGALFHSTVLQYMALVMAALFGVWRTRGKDETWIRFVRFAFLYALAAFVLYLRSPGWLRYLLSGTLLLFLIFPQTIQMLLHQRAWRYRVPSWTATFVLIMFIGAQAVHFFFFSWRTASDASMRDSTVLESIVQSRETVGFIDAPALASLFDSRRKYQVIRISGNTIVGESPLAVRADMLPDYVFIPYNRFGDQSMRDFVDPYTNVLKERYMDYTPPDARFSLYKKIP</sequence>
<keyword evidence="5 8" id="KW-0812">Transmembrane</keyword>
<comment type="subcellular location">
    <subcellularLocation>
        <location evidence="1">Cell membrane</location>
        <topology evidence="1">Multi-pass membrane protein</topology>
    </subcellularLocation>
</comment>
<evidence type="ECO:0000256" key="2">
    <source>
        <dbReference type="ARBA" id="ARBA00022475"/>
    </source>
</evidence>
<evidence type="ECO:0000256" key="5">
    <source>
        <dbReference type="ARBA" id="ARBA00022692"/>
    </source>
</evidence>
<dbReference type="GO" id="GO:0005886">
    <property type="term" value="C:plasma membrane"/>
    <property type="evidence" value="ECO:0007669"/>
    <property type="project" value="UniProtKB-SubCell"/>
</dbReference>
<evidence type="ECO:0000256" key="7">
    <source>
        <dbReference type="ARBA" id="ARBA00023136"/>
    </source>
</evidence>
<dbReference type="PANTHER" id="PTHR33908">
    <property type="entry name" value="MANNOSYLTRANSFERASE YKCB-RELATED"/>
    <property type="match status" value="1"/>
</dbReference>
<feature type="transmembrane region" description="Helical" evidence="8">
    <location>
        <begin position="353"/>
        <end position="375"/>
    </location>
</feature>